<dbReference type="AlphaFoldDB" id="A0A4D9E0F2"/>
<reference evidence="17 18" key="1">
    <citation type="submission" date="2019-04" db="EMBL/GenBank/DDBJ databases">
        <title>Draft genome of the big-headed turtle Platysternon megacephalum.</title>
        <authorList>
            <person name="Gong S."/>
        </authorList>
    </citation>
    <scope>NUCLEOTIDE SEQUENCE [LARGE SCALE GENOMIC DNA]</scope>
    <source>
        <strain evidence="17">DO16091913</strain>
        <tissue evidence="17">Muscle</tissue>
    </source>
</reference>
<comment type="caution">
    <text evidence="17">The sequence shown here is derived from an EMBL/GenBank/DDBJ whole genome shotgun (WGS) entry which is preliminary data.</text>
</comment>
<dbReference type="Pfam" id="PF00266">
    <property type="entry name" value="Aminotran_5"/>
    <property type="match status" value="1"/>
</dbReference>
<dbReference type="EMBL" id="QXTE01000149">
    <property type="protein sequence ID" value="TFK03966.1"/>
    <property type="molecule type" value="Genomic_DNA"/>
</dbReference>
<evidence type="ECO:0000256" key="13">
    <source>
        <dbReference type="PIRSR" id="PIRSR000524-50"/>
    </source>
</evidence>
<evidence type="ECO:0000256" key="14">
    <source>
        <dbReference type="RuleBase" id="RU004075"/>
    </source>
</evidence>
<dbReference type="InterPro" id="IPR015424">
    <property type="entry name" value="PyrdxlP-dep_Trfase"/>
</dbReference>
<dbReference type="PROSITE" id="PS00595">
    <property type="entry name" value="AA_TRANSFER_CLASS_5"/>
    <property type="match status" value="1"/>
</dbReference>
<evidence type="ECO:0000256" key="8">
    <source>
        <dbReference type="ARBA" id="ARBA00022898"/>
    </source>
</evidence>
<accession>A0A4D9E0F2</accession>
<dbReference type="PIRSF" id="PIRSF000524">
    <property type="entry name" value="SPT"/>
    <property type="match status" value="1"/>
</dbReference>
<comment type="subunit">
    <text evidence="11">Homodimer.</text>
</comment>
<dbReference type="InterPro" id="IPR015422">
    <property type="entry name" value="PyrdxlP-dep_Trfase_small"/>
</dbReference>
<evidence type="ECO:0000256" key="5">
    <source>
        <dbReference type="ARBA" id="ARBA00019220"/>
    </source>
</evidence>
<dbReference type="GO" id="GO:0005777">
    <property type="term" value="C:peroxisome"/>
    <property type="evidence" value="ECO:0007669"/>
    <property type="project" value="TreeGrafter"/>
</dbReference>
<evidence type="ECO:0000256" key="12">
    <source>
        <dbReference type="PIRSR" id="PIRSR000524-1"/>
    </source>
</evidence>
<keyword evidence="18" id="KW-1185">Reference proteome</keyword>
<dbReference type="InterPro" id="IPR015421">
    <property type="entry name" value="PyrdxlP-dep_Trfase_major"/>
</dbReference>
<evidence type="ECO:0000256" key="15">
    <source>
        <dbReference type="RuleBase" id="RU004504"/>
    </source>
</evidence>
<protein>
    <recommendedName>
        <fullName evidence="5 11">Alanine--glyoxylate aminotransferase</fullName>
        <shortName evidence="11">AGT</shortName>
        <shortName evidence="11">SPT</shortName>
        <ecNumber evidence="4 11">2.6.1.44</ecNumber>
        <ecNumber evidence="3 11">2.6.1.51</ecNumber>
    </recommendedName>
    <alternativeName>
        <fullName evidence="11">Serine--pyruvate aminotransferase</fullName>
    </alternativeName>
</protein>
<dbReference type="FunFam" id="3.90.1150.10:FF:000039">
    <property type="entry name" value="Serine--pyruvate aminotransferase"/>
    <property type="match status" value="1"/>
</dbReference>
<dbReference type="EC" id="2.6.1.44" evidence="4 11"/>
<evidence type="ECO:0000256" key="3">
    <source>
        <dbReference type="ARBA" id="ARBA00013027"/>
    </source>
</evidence>
<keyword evidence="8 11" id="KW-0663">Pyridoxal phosphate</keyword>
<dbReference type="Gene3D" id="3.90.1150.10">
    <property type="entry name" value="Aspartate Aminotransferase, domain 1"/>
    <property type="match status" value="1"/>
</dbReference>
<evidence type="ECO:0000256" key="2">
    <source>
        <dbReference type="ARBA" id="ARBA00009236"/>
    </source>
</evidence>
<dbReference type="CDD" id="cd06451">
    <property type="entry name" value="AGAT_like"/>
    <property type="match status" value="1"/>
</dbReference>
<dbReference type="InterPro" id="IPR000192">
    <property type="entry name" value="Aminotrans_V_dom"/>
</dbReference>
<feature type="domain" description="Aminotransferase class V" evidence="16">
    <location>
        <begin position="78"/>
        <end position="408"/>
    </location>
</feature>
<keyword evidence="7" id="KW-0808">Transferase</keyword>
<dbReference type="InterPro" id="IPR024169">
    <property type="entry name" value="SP_NH2Trfase/AEP_transaminase"/>
</dbReference>
<evidence type="ECO:0000256" key="11">
    <source>
        <dbReference type="PIRNR" id="PIRNR000524"/>
    </source>
</evidence>
<dbReference type="EC" id="2.6.1.51" evidence="3 11"/>
<evidence type="ECO:0000313" key="17">
    <source>
        <dbReference type="EMBL" id="TFK03966.1"/>
    </source>
</evidence>
<reference evidence="17 18" key="2">
    <citation type="submission" date="2019-04" db="EMBL/GenBank/DDBJ databases">
        <title>The genome sequence of big-headed turtle.</title>
        <authorList>
            <person name="Gong S."/>
        </authorList>
    </citation>
    <scope>NUCLEOTIDE SEQUENCE [LARGE SCALE GENOMIC DNA]</scope>
    <source>
        <strain evidence="17">DO16091913</strain>
        <tissue evidence="17">Muscle</tissue>
    </source>
</reference>
<dbReference type="Gene3D" id="3.40.640.10">
    <property type="entry name" value="Type I PLP-dependent aspartate aminotransferase-like (Major domain)"/>
    <property type="match status" value="1"/>
</dbReference>
<evidence type="ECO:0000259" key="16">
    <source>
        <dbReference type="Pfam" id="PF00266"/>
    </source>
</evidence>
<organism evidence="17 18">
    <name type="scientific">Platysternon megacephalum</name>
    <name type="common">big-headed turtle</name>
    <dbReference type="NCBI Taxonomy" id="55544"/>
    <lineage>
        <taxon>Eukaryota</taxon>
        <taxon>Metazoa</taxon>
        <taxon>Chordata</taxon>
        <taxon>Craniata</taxon>
        <taxon>Vertebrata</taxon>
        <taxon>Euteleostomi</taxon>
        <taxon>Archelosauria</taxon>
        <taxon>Testudinata</taxon>
        <taxon>Testudines</taxon>
        <taxon>Cryptodira</taxon>
        <taxon>Durocryptodira</taxon>
        <taxon>Testudinoidea</taxon>
        <taxon>Platysternidae</taxon>
        <taxon>Platysternon</taxon>
    </lineage>
</organism>
<evidence type="ECO:0000256" key="10">
    <source>
        <dbReference type="ARBA" id="ARBA00033660"/>
    </source>
</evidence>
<evidence type="ECO:0000256" key="9">
    <source>
        <dbReference type="ARBA" id="ARBA00033634"/>
    </source>
</evidence>
<evidence type="ECO:0000256" key="6">
    <source>
        <dbReference type="ARBA" id="ARBA00022576"/>
    </source>
</evidence>
<dbReference type="PANTHER" id="PTHR21152">
    <property type="entry name" value="AMINOTRANSFERASE CLASS V"/>
    <property type="match status" value="1"/>
</dbReference>
<comment type="cofactor">
    <cofactor evidence="1 11 13 15">
        <name>pyridoxal 5'-phosphate</name>
        <dbReference type="ChEBI" id="CHEBI:597326"/>
    </cofactor>
</comment>
<dbReference type="Proteomes" id="UP000297703">
    <property type="component" value="Unassembled WGS sequence"/>
</dbReference>
<keyword evidence="6" id="KW-0032">Aminotransferase</keyword>
<dbReference type="GO" id="GO:0019265">
    <property type="term" value="P:glycine biosynthetic process, by transamination of glyoxylate"/>
    <property type="evidence" value="ECO:0007669"/>
    <property type="project" value="TreeGrafter"/>
</dbReference>
<dbReference type="OrthoDB" id="7403325at2759"/>
<evidence type="ECO:0000256" key="7">
    <source>
        <dbReference type="ARBA" id="ARBA00022679"/>
    </source>
</evidence>
<comment type="catalytic activity">
    <reaction evidence="10">
        <text>glyoxylate + L-alanine = glycine + pyruvate</text>
        <dbReference type="Rhea" id="RHEA:24248"/>
        <dbReference type="ChEBI" id="CHEBI:15361"/>
        <dbReference type="ChEBI" id="CHEBI:36655"/>
        <dbReference type="ChEBI" id="CHEBI:57305"/>
        <dbReference type="ChEBI" id="CHEBI:57972"/>
        <dbReference type="EC" id="2.6.1.44"/>
    </reaction>
    <physiologicalReaction direction="left-to-right" evidence="10">
        <dbReference type="Rhea" id="RHEA:24249"/>
    </physiologicalReaction>
</comment>
<dbReference type="FunFam" id="3.40.640.10:FF:000027">
    <property type="entry name" value="Serine--pyruvate aminotransferase, mitochondrial"/>
    <property type="match status" value="1"/>
</dbReference>
<feature type="modified residue" description="N6-(pyridoxal phosphate)lysine" evidence="13">
    <location>
        <position position="242"/>
    </location>
</feature>
<dbReference type="PANTHER" id="PTHR21152:SF40">
    <property type="entry name" value="ALANINE--GLYOXYLATE AMINOTRANSFERASE"/>
    <property type="match status" value="1"/>
</dbReference>
<feature type="binding site" evidence="12">
    <location>
        <position position="393"/>
    </location>
    <ligand>
        <name>substrate</name>
    </ligand>
</feature>
<evidence type="ECO:0000256" key="4">
    <source>
        <dbReference type="ARBA" id="ARBA00013049"/>
    </source>
</evidence>
<dbReference type="GO" id="GO:0004760">
    <property type="term" value="F:L-serine-pyruvate transaminase activity"/>
    <property type="evidence" value="ECO:0007669"/>
    <property type="project" value="UniProtKB-EC"/>
</dbReference>
<dbReference type="GO" id="GO:0008453">
    <property type="term" value="F:alanine-glyoxylate transaminase activity"/>
    <property type="evidence" value="ECO:0007669"/>
    <property type="project" value="UniProtKB-EC"/>
</dbReference>
<proteinExistence type="inferred from homology"/>
<gene>
    <name evidence="17" type="ORF">DR999_PMT13638</name>
</gene>
<evidence type="ECO:0000256" key="1">
    <source>
        <dbReference type="ARBA" id="ARBA00001933"/>
    </source>
</evidence>
<dbReference type="InterPro" id="IPR020578">
    <property type="entry name" value="Aminotrans_V_PyrdxlP_BS"/>
</dbReference>
<comment type="similarity">
    <text evidence="2 11 14">Belongs to the class-V pyridoxal-phosphate-dependent aminotransferase family.</text>
</comment>
<sequence>MHRAVMGSASQVLQATARASLCLPVLPAPRYRAMSSQQLLVPPPAVLRQPLAIPDRLLLGPGPSNVPPRILTAGGRQLIGHLHKEMIQIMDEIKLGIQYAFQTQNPLTLAISGPGHCAMEAALMNTVEAGEVVLIAVNGIWGERATDISKRLGADVHQLVKPPGEYFVLKEIEEALVQHKPSLFFITHGESSSGVLQPLDGFGELCHRYKCLLLVDSVASLGGAPILMDQQGIDILYSGSQKVLNAPPGSAPISFSERARKKIFSRRTKPPSFFLDMGWLANYWGCDDKPRIYHHTAPINSFFSLREGLAILAELGLENCWKLHKENSLYLCAGLQELGLQLFVKEQEVRLPTITTFVLPEGYDWKEVTAFIMNKHAIEISGGLGPSEGKVLRIGLMGYNATKFNVDRVLHALKDALQHCHKNKL</sequence>
<evidence type="ECO:0000313" key="18">
    <source>
        <dbReference type="Proteomes" id="UP000297703"/>
    </source>
</evidence>
<dbReference type="SUPFAM" id="SSF53383">
    <property type="entry name" value="PLP-dependent transferases"/>
    <property type="match status" value="1"/>
</dbReference>
<comment type="catalytic activity">
    <reaction evidence="9">
        <text>L-serine + pyruvate = 3-hydroxypyruvate + L-alanine</text>
        <dbReference type="Rhea" id="RHEA:22852"/>
        <dbReference type="ChEBI" id="CHEBI:15361"/>
        <dbReference type="ChEBI" id="CHEBI:17180"/>
        <dbReference type="ChEBI" id="CHEBI:33384"/>
        <dbReference type="ChEBI" id="CHEBI:57972"/>
        <dbReference type="EC" id="2.6.1.51"/>
    </reaction>
    <physiologicalReaction direction="left-to-right" evidence="9">
        <dbReference type="Rhea" id="RHEA:22853"/>
    </physiologicalReaction>
</comment>
<name>A0A4D9E0F2_9SAUR</name>
<dbReference type="STRING" id="55544.A0A4D9E0F2"/>